<keyword evidence="4" id="KW-0812">Transmembrane</keyword>
<evidence type="ECO:0000256" key="3">
    <source>
        <dbReference type="ARBA" id="ARBA00022679"/>
    </source>
</evidence>
<keyword evidence="2" id="KW-1003">Cell membrane</keyword>
<feature type="domain" description="Histidine kinase/HSP90-like ATPase" evidence="9">
    <location>
        <begin position="276"/>
        <end position="372"/>
    </location>
</feature>
<keyword evidence="5 10" id="KW-0418">Kinase</keyword>
<dbReference type="Pfam" id="PF02518">
    <property type="entry name" value="HATPase_c"/>
    <property type="match status" value="1"/>
</dbReference>
<keyword evidence="8" id="KW-0472">Membrane</keyword>
<evidence type="ECO:0000313" key="11">
    <source>
        <dbReference type="Proteomes" id="UP001604282"/>
    </source>
</evidence>
<reference evidence="10 11" key="1">
    <citation type="submission" date="2024-10" db="EMBL/GenBank/DDBJ databases">
        <title>The Natural Products Discovery Center: Release of the First 8490 Sequenced Strains for Exploring Actinobacteria Biosynthetic Diversity.</title>
        <authorList>
            <person name="Kalkreuter E."/>
            <person name="Kautsar S.A."/>
            <person name="Yang D."/>
            <person name="Bader C.D."/>
            <person name="Teijaro C.N."/>
            <person name="Fluegel L."/>
            <person name="Davis C.M."/>
            <person name="Simpson J.R."/>
            <person name="Lauterbach L."/>
            <person name="Steele A.D."/>
            <person name="Gui C."/>
            <person name="Meng S."/>
            <person name="Li G."/>
            <person name="Viehrig K."/>
            <person name="Ye F."/>
            <person name="Su P."/>
            <person name="Kiefer A.F."/>
            <person name="Nichols A."/>
            <person name="Cepeda A.J."/>
            <person name="Yan W."/>
            <person name="Fan B."/>
            <person name="Jiang Y."/>
            <person name="Adhikari A."/>
            <person name="Zheng C.-J."/>
            <person name="Schuster L."/>
            <person name="Cowan T.M."/>
            <person name="Smanski M.J."/>
            <person name="Chevrette M.G."/>
            <person name="De Carvalho L.P.S."/>
            <person name="Shen B."/>
        </authorList>
    </citation>
    <scope>NUCLEOTIDE SEQUENCE [LARGE SCALE GENOMIC DNA]</scope>
    <source>
        <strain evidence="10 11">NPDC048229</strain>
    </source>
</reference>
<keyword evidence="3" id="KW-0808">Transferase</keyword>
<organism evidence="10 11">
    <name type="scientific">Streptomyces omiyaensis</name>
    <dbReference type="NCBI Taxonomy" id="68247"/>
    <lineage>
        <taxon>Bacteria</taxon>
        <taxon>Bacillati</taxon>
        <taxon>Actinomycetota</taxon>
        <taxon>Actinomycetes</taxon>
        <taxon>Kitasatosporales</taxon>
        <taxon>Streptomycetaceae</taxon>
        <taxon>Streptomyces</taxon>
    </lineage>
</organism>
<dbReference type="SMART" id="SM00387">
    <property type="entry name" value="HATPase_c"/>
    <property type="match status" value="1"/>
</dbReference>
<dbReference type="InterPro" id="IPR003594">
    <property type="entry name" value="HATPase_dom"/>
</dbReference>
<protein>
    <submittedName>
        <fullName evidence="10">Sensor histidine kinase</fullName>
    </submittedName>
</protein>
<keyword evidence="7" id="KW-0902">Two-component regulatory system</keyword>
<evidence type="ECO:0000256" key="4">
    <source>
        <dbReference type="ARBA" id="ARBA00022692"/>
    </source>
</evidence>
<keyword evidence="6" id="KW-1133">Transmembrane helix</keyword>
<evidence type="ECO:0000256" key="2">
    <source>
        <dbReference type="ARBA" id="ARBA00022475"/>
    </source>
</evidence>
<evidence type="ECO:0000256" key="1">
    <source>
        <dbReference type="ARBA" id="ARBA00004651"/>
    </source>
</evidence>
<dbReference type="SUPFAM" id="SSF55874">
    <property type="entry name" value="ATPase domain of HSP90 chaperone/DNA topoisomerase II/histidine kinase"/>
    <property type="match status" value="1"/>
</dbReference>
<proteinExistence type="predicted"/>
<dbReference type="Gene3D" id="3.30.565.10">
    <property type="entry name" value="Histidine kinase-like ATPase, C-terminal domain"/>
    <property type="match status" value="1"/>
</dbReference>
<evidence type="ECO:0000256" key="6">
    <source>
        <dbReference type="ARBA" id="ARBA00022989"/>
    </source>
</evidence>
<dbReference type="Proteomes" id="UP001604282">
    <property type="component" value="Unassembled WGS sequence"/>
</dbReference>
<evidence type="ECO:0000256" key="8">
    <source>
        <dbReference type="ARBA" id="ARBA00023136"/>
    </source>
</evidence>
<gene>
    <name evidence="10" type="ORF">ACGFYS_35270</name>
</gene>
<comment type="subcellular location">
    <subcellularLocation>
        <location evidence="1">Cell membrane</location>
        <topology evidence="1">Multi-pass membrane protein</topology>
    </subcellularLocation>
</comment>
<evidence type="ECO:0000313" key="10">
    <source>
        <dbReference type="EMBL" id="MFG3194178.1"/>
    </source>
</evidence>
<dbReference type="PANTHER" id="PTHR24421">
    <property type="entry name" value="NITRATE/NITRITE SENSOR PROTEIN NARX-RELATED"/>
    <property type="match status" value="1"/>
</dbReference>
<dbReference type="PANTHER" id="PTHR24421:SF37">
    <property type="entry name" value="SENSOR HISTIDINE KINASE NARS"/>
    <property type="match status" value="1"/>
</dbReference>
<evidence type="ECO:0000256" key="5">
    <source>
        <dbReference type="ARBA" id="ARBA00022777"/>
    </source>
</evidence>
<dbReference type="EMBL" id="JBICZW010000042">
    <property type="protein sequence ID" value="MFG3194178.1"/>
    <property type="molecule type" value="Genomic_DNA"/>
</dbReference>
<keyword evidence="11" id="KW-1185">Reference proteome</keyword>
<sequence>MSAPAGVGGWETLIGPGFAEALQQGLDRVARSAPSRGAVARVFVPTEGAEVPAGPLRLHVEAVLRRFESALPGVLSAGDRWDPAVRGPLVTWAGAVLAVAFGAEAGGVRAPGPQPAVPHLPAVSSLLMECAVLQMMESGCLDAPSVQALGEALRQTGRADDPAGGRLSACCWGEQRRISRELHDEVADGVGTARLLLERLEAAAGPEGADRGGLAAAGHALRKADIRLRALIRRERVRAALPPLDAAVRRFAAGLAPEGVRLSVRSTGDEGLIPDARRRDLYLVVCEALRNSFAHSGARHVKVVIRSTRWWAYASVEDDGRGFDFTRELRPGHDHQGFRSMTERMEDIGGRLTVSSSPLEGTHIEAHLPLRPHAEGVRSRSTHL</sequence>
<dbReference type="CDD" id="cd16917">
    <property type="entry name" value="HATPase_UhpB-NarQ-NarX-like"/>
    <property type="match status" value="1"/>
</dbReference>
<comment type="caution">
    <text evidence="10">The sequence shown here is derived from an EMBL/GenBank/DDBJ whole genome shotgun (WGS) entry which is preliminary data.</text>
</comment>
<evidence type="ECO:0000256" key="7">
    <source>
        <dbReference type="ARBA" id="ARBA00023012"/>
    </source>
</evidence>
<name>A0ABW7C731_9ACTN</name>
<evidence type="ECO:0000259" key="9">
    <source>
        <dbReference type="SMART" id="SM00387"/>
    </source>
</evidence>
<dbReference type="RefSeq" id="WP_189853953.1">
    <property type="nucleotide sequence ID" value="NZ_BMVV01000059.1"/>
</dbReference>
<dbReference type="InterPro" id="IPR036890">
    <property type="entry name" value="HATPase_C_sf"/>
</dbReference>
<dbReference type="GO" id="GO:0016301">
    <property type="term" value="F:kinase activity"/>
    <property type="evidence" value="ECO:0007669"/>
    <property type="project" value="UniProtKB-KW"/>
</dbReference>
<accession>A0ABW7C731</accession>
<dbReference type="InterPro" id="IPR050482">
    <property type="entry name" value="Sensor_HK_TwoCompSys"/>
</dbReference>